<dbReference type="InterPro" id="IPR000182">
    <property type="entry name" value="GNAT_dom"/>
</dbReference>
<dbReference type="InterPro" id="IPR016181">
    <property type="entry name" value="Acyl_CoA_acyltransferase"/>
</dbReference>
<keyword evidence="3" id="KW-1185">Reference proteome</keyword>
<organism evidence="2 3">
    <name type="scientific">Motilimonas cestriensis</name>
    <dbReference type="NCBI Taxonomy" id="2742685"/>
    <lineage>
        <taxon>Bacteria</taxon>
        <taxon>Pseudomonadati</taxon>
        <taxon>Pseudomonadota</taxon>
        <taxon>Gammaproteobacteria</taxon>
        <taxon>Alteromonadales</taxon>
        <taxon>Alteromonadales genera incertae sedis</taxon>
        <taxon>Motilimonas</taxon>
    </lineage>
</organism>
<name>A0ABS8WD68_9GAMM</name>
<dbReference type="Proteomes" id="UP001201273">
    <property type="component" value="Unassembled WGS sequence"/>
</dbReference>
<sequence>MPQGYAPEGAQAALAFAFDQLDQPAIYAFTTLTNSPSQRVMAKLGMINIEQDFLHPKLAPDHPLAPHCLYRITKQQFTKQFIEQQSNKQQSQAGP</sequence>
<dbReference type="Pfam" id="PF13302">
    <property type="entry name" value="Acetyltransf_3"/>
    <property type="match status" value="1"/>
</dbReference>
<evidence type="ECO:0000313" key="2">
    <source>
        <dbReference type="EMBL" id="MCE2596984.1"/>
    </source>
</evidence>
<gene>
    <name evidence="2" type="ORF">K6Y31_19595</name>
</gene>
<comment type="caution">
    <text evidence="2">The sequence shown here is derived from an EMBL/GenBank/DDBJ whole genome shotgun (WGS) entry which is preliminary data.</text>
</comment>
<dbReference type="RefSeq" id="WP_427901921.1">
    <property type="nucleotide sequence ID" value="NZ_JAIMJA010000029.1"/>
</dbReference>
<dbReference type="SUPFAM" id="SSF55729">
    <property type="entry name" value="Acyl-CoA N-acyltransferases (Nat)"/>
    <property type="match status" value="1"/>
</dbReference>
<evidence type="ECO:0000313" key="3">
    <source>
        <dbReference type="Proteomes" id="UP001201273"/>
    </source>
</evidence>
<feature type="domain" description="N-acetyltransferase" evidence="1">
    <location>
        <begin position="3"/>
        <end position="46"/>
    </location>
</feature>
<reference evidence="2 3" key="1">
    <citation type="journal article" date="2022" name="Environ. Microbiol. Rep.">
        <title>Eco-phylogenetic analyses reveal divergent evolution of vitamin B12 metabolism in the marine bacterial family 'Psychromonadaceae'.</title>
        <authorList>
            <person name="Jin X."/>
            <person name="Yang Y."/>
            <person name="Cao H."/>
            <person name="Gao B."/>
            <person name="Zhao Z."/>
        </authorList>
    </citation>
    <scope>NUCLEOTIDE SEQUENCE [LARGE SCALE GENOMIC DNA]</scope>
    <source>
        <strain evidence="2 3">MKS20</strain>
    </source>
</reference>
<dbReference type="Gene3D" id="3.40.630.30">
    <property type="match status" value="1"/>
</dbReference>
<proteinExistence type="predicted"/>
<accession>A0ABS8WD68</accession>
<evidence type="ECO:0000259" key="1">
    <source>
        <dbReference type="Pfam" id="PF13302"/>
    </source>
</evidence>
<dbReference type="EMBL" id="JAIMJA010000029">
    <property type="protein sequence ID" value="MCE2596984.1"/>
    <property type="molecule type" value="Genomic_DNA"/>
</dbReference>
<protein>
    <submittedName>
        <fullName evidence="2">GNAT family N-acetyltransferase</fullName>
    </submittedName>
</protein>